<dbReference type="EMBL" id="JAMKFB020000003">
    <property type="protein sequence ID" value="KAL0196859.1"/>
    <property type="molecule type" value="Genomic_DNA"/>
</dbReference>
<dbReference type="Proteomes" id="UP001529510">
    <property type="component" value="Unassembled WGS sequence"/>
</dbReference>
<keyword evidence="1" id="KW-0812">Transmembrane</keyword>
<keyword evidence="1" id="KW-1133">Transmembrane helix</keyword>
<reference evidence="2 3" key="1">
    <citation type="submission" date="2024-05" db="EMBL/GenBank/DDBJ databases">
        <title>Genome sequencing and assembly of Indian major carp, Cirrhinus mrigala (Hamilton, 1822).</title>
        <authorList>
            <person name="Mohindra V."/>
            <person name="Chowdhury L.M."/>
            <person name="Lal K."/>
            <person name="Jena J.K."/>
        </authorList>
    </citation>
    <scope>NUCLEOTIDE SEQUENCE [LARGE SCALE GENOMIC DNA]</scope>
    <source>
        <strain evidence="2">CM1030</strain>
        <tissue evidence="2">Blood</tissue>
    </source>
</reference>
<comment type="caution">
    <text evidence="2">The sequence shown here is derived from an EMBL/GenBank/DDBJ whole genome shotgun (WGS) entry which is preliminary data.</text>
</comment>
<sequence length="50" mass="5329">ILQPSQGQNAPISGQQLLRRGSVLHIFLPLIAQSPAPAISIFFYGVVDGI</sequence>
<name>A0ABD0RE88_CIRMR</name>
<accession>A0ABD0RE88</accession>
<evidence type="ECO:0000313" key="2">
    <source>
        <dbReference type="EMBL" id="KAL0196859.1"/>
    </source>
</evidence>
<feature type="non-terminal residue" evidence="2">
    <location>
        <position position="1"/>
    </location>
</feature>
<feature type="transmembrane region" description="Helical" evidence="1">
    <location>
        <begin position="26"/>
        <end position="47"/>
    </location>
</feature>
<keyword evidence="3" id="KW-1185">Reference proteome</keyword>
<dbReference type="AlphaFoldDB" id="A0ABD0RE88"/>
<organism evidence="2 3">
    <name type="scientific">Cirrhinus mrigala</name>
    <name type="common">Mrigala</name>
    <dbReference type="NCBI Taxonomy" id="683832"/>
    <lineage>
        <taxon>Eukaryota</taxon>
        <taxon>Metazoa</taxon>
        <taxon>Chordata</taxon>
        <taxon>Craniata</taxon>
        <taxon>Vertebrata</taxon>
        <taxon>Euteleostomi</taxon>
        <taxon>Actinopterygii</taxon>
        <taxon>Neopterygii</taxon>
        <taxon>Teleostei</taxon>
        <taxon>Ostariophysi</taxon>
        <taxon>Cypriniformes</taxon>
        <taxon>Cyprinidae</taxon>
        <taxon>Labeoninae</taxon>
        <taxon>Labeonini</taxon>
        <taxon>Cirrhinus</taxon>
    </lineage>
</organism>
<evidence type="ECO:0000313" key="3">
    <source>
        <dbReference type="Proteomes" id="UP001529510"/>
    </source>
</evidence>
<keyword evidence="1" id="KW-0472">Membrane</keyword>
<protein>
    <submittedName>
        <fullName evidence="2">Uncharacterized protein</fullName>
    </submittedName>
</protein>
<evidence type="ECO:0000256" key="1">
    <source>
        <dbReference type="SAM" id="Phobius"/>
    </source>
</evidence>
<gene>
    <name evidence="2" type="ORF">M9458_005399</name>
</gene>
<proteinExistence type="predicted"/>